<dbReference type="InterPro" id="IPR012340">
    <property type="entry name" value="NA-bd_OB-fold"/>
</dbReference>
<evidence type="ECO:0008006" key="4">
    <source>
        <dbReference type="Google" id="ProtNLM"/>
    </source>
</evidence>
<dbReference type="AlphaFoldDB" id="A0A0F9PFF3"/>
<accession>A0A0F9PFF3</accession>
<feature type="region of interest" description="Disordered" evidence="2">
    <location>
        <begin position="116"/>
        <end position="145"/>
    </location>
</feature>
<dbReference type="GO" id="GO:0006260">
    <property type="term" value="P:DNA replication"/>
    <property type="evidence" value="ECO:0007669"/>
    <property type="project" value="InterPro"/>
</dbReference>
<comment type="caution">
    <text evidence="3">The sequence shown here is derived from an EMBL/GenBank/DDBJ whole genome shotgun (WGS) entry which is preliminary data.</text>
</comment>
<dbReference type="PROSITE" id="PS50935">
    <property type="entry name" value="SSB"/>
    <property type="match status" value="1"/>
</dbReference>
<dbReference type="InterPro" id="IPR011344">
    <property type="entry name" value="ssDNA-bd"/>
</dbReference>
<protein>
    <recommendedName>
        <fullName evidence="4">Single-stranded DNA-binding protein</fullName>
    </recommendedName>
</protein>
<dbReference type="Gene3D" id="2.40.50.140">
    <property type="entry name" value="Nucleic acid-binding proteins"/>
    <property type="match status" value="1"/>
</dbReference>
<sequence>MYQRVQLIGRLGQKDVRSTPTGTQVVSYSVATSKSIKDKESQQWKETTEWHRCVSFGKAAEHIAMNIEPGDLLLIEGELKTRQWRSQNGEDRFTTEIMVNDFPKKLPKYFKRDAQGAQSGLAVPSGQTSQESPPIDNYDWDDIPL</sequence>
<keyword evidence="1" id="KW-0238">DNA-binding</keyword>
<organism evidence="3">
    <name type="scientific">marine sediment metagenome</name>
    <dbReference type="NCBI Taxonomy" id="412755"/>
    <lineage>
        <taxon>unclassified sequences</taxon>
        <taxon>metagenomes</taxon>
        <taxon>ecological metagenomes</taxon>
    </lineage>
</organism>
<dbReference type="NCBIfam" id="TIGR00621">
    <property type="entry name" value="ssb"/>
    <property type="match status" value="1"/>
</dbReference>
<proteinExistence type="inferred from homology"/>
<dbReference type="PANTHER" id="PTHR10302">
    <property type="entry name" value="SINGLE-STRANDED DNA-BINDING PROTEIN"/>
    <property type="match status" value="1"/>
</dbReference>
<name>A0A0F9PFF3_9ZZZZ</name>
<evidence type="ECO:0000256" key="2">
    <source>
        <dbReference type="SAM" id="MobiDB-lite"/>
    </source>
</evidence>
<dbReference type="EMBL" id="LAZR01002993">
    <property type="protein sequence ID" value="KKN23217.1"/>
    <property type="molecule type" value="Genomic_DNA"/>
</dbReference>
<evidence type="ECO:0000256" key="1">
    <source>
        <dbReference type="ARBA" id="ARBA00023125"/>
    </source>
</evidence>
<dbReference type="CDD" id="cd04496">
    <property type="entry name" value="SSB_OBF"/>
    <property type="match status" value="1"/>
</dbReference>
<dbReference type="GO" id="GO:0003697">
    <property type="term" value="F:single-stranded DNA binding"/>
    <property type="evidence" value="ECO:0007669"/>
    <property type="project" value="InterPro"/>
</dbReference>
<dbReference type="SUPFAM" id="SSF50249">
    <property type="entry name" value="Nucleic acid-binding proteins"/>
    <property type="match status" value="1"/>
</dbReference>
<dbReference type="Pfam" id="PF00436">
    <property type="entry name" value="SSB"/>
    <property type="match status" value="1"/>
</dbReference>
<dbReference type="InterPro" id="IPR000424">
    <property type="entry name" value="Primosome_PriB/ssb"/>
</dbReference>
<dbReference type="HAMAP" id="MF_00984">
    <property type="entry name" value="SSB"/>
    <property type="match status" value="1"/>
</dbReference>
<reference evidence="3" key="1">
    <citation type="journal article" date="2015" name="Nature">
        <title>Complex archaea that bridge the gap between prokaryotes and eukaryotes.</title>
        <authorList>
            <person name="Spang A."/>
            <person name="Saw J.H."/>
            <person name="Jorgensen S.L."/>
            <person name="Zaremba-Niedzwiedzka K."/>
            <person name="Martijn J."/>
            <person name="Lind A.E."/>
            <person name="van Eijk R."/>
            <person name="Schleper C."/>
            <person name="Guy L."/>
            <person name="Ettema T.J."/>
        </authorList>
    </citation>
    <scope>NUCLEOTIDE SEQUENCE</scope>
</reference>
<dbReference type="PIRSF" id="PIRSF002070">
    <property type="entry name" value="SSB"/>
    <property type="match status" value="1"/>
</dbReference>
<dbReference type="PANTHER" id="PTHR10302:SF0">
    <property type="entry name" value="SINGLE-STRANDED DNA-BINDING PROTEIN, MITOCHONDRIAL"/>
    <property type="match status" value="1"/>
</dbReference>
<dbReference type="GO" id="GO:0009295">
    <property type="term" value="C:nucleoid"/>
    <property type="evidence" value="ECO:0007669"/>
    <property type="project" value="TreeGrafter"/>
</dbReference>
<gene>
    <name evidence="3" type="ORF">LCGC14_0907180</name>
</gene>
<evidence type="ECO:0000313" key="3">
    <source>
        <dbReference type="EMBL" id="KKN23217.1"/>
    </source>
</evidence>